<gene>
    <name evidence="1" type="ORF">BZG02_03765</name>
</gene>
<accession>A0A2N3I3Z2</accession>
<dbReference type="AlphaFoldDB" id="A0A2N3I3Z2"/>
<name>A0A2N3I3Z2_9BACT</name>
<organism evidence="1 2">
    <name type="scientific">Labilibaculum filiforme</name>
    <dbReference type="NCBI Taxonomy" id="1940526"/>
    <lineage>
        <taxon>Bacteria</taxon>
        <taxon>Pseudomonadati</taxon>
        <taxon>Bacteroidota</taxon>
        <taxon>Bacteroidia</taxon>
        <taxon>Marinilabiliales</taxon>
        <taxon>Marinifilaceae</taxon>
        <taxon>Labilibaculum</taxon>
    </lineage>
</organism>
<evidence type="ECO:0008006" key="3">
    <source>
        <dbReference type="Google" id="ProtNLM"/>
    </source>
</evidence>
<evidence type="ECO:0000313" key="2">
    <source>
        <dbReference type="Proteomes" id="UP000233535"/>
    </source>
</evidence>
<dbReference type="EMBL" id="MVDD01000002">
    <property type="protein sequence ID" value="PKQ64973.1"/>
    <property type="molecule type" value="Genomic_DNA"/>
</dbReference>
<evidence type="ECO:0000313" key="1">
    <source>
        <dbReference type="EMBL" id="PKQ64973.1"/>
    </source>
</evidence>
<comment type="caution">
    <text evidence="1">The sequence shown here is derived from an EMBL/GenBank/DDBJ whole genome shotgun (WGS) entry which is preliminary data.</text>
</comment>
<proteinExistence type="predicted"/>
<sequence>MSIFSKKTLLLLRIKRTEIFSLYSQVSKCRQTNTYFFLYSMSLKKQHILVIIQDIHYSEVAIRHAFSLAKFFKSEVAFGYYPSKKNQDLLPAKNFIEKNNLYAIPYQLMILKNHKSEPNHCIQELDAIFIVTQFRRESLSYFPKNHSIFKWIFDAKIPSIIVTEHTKVDYDYKNIIVPINYKKESKEKMIWASYFGRFNNALIHIIAPNEKYEAYLRTIKATLLFTKKMFEQFSFEYKTVKASCQSKNINREAITYSKSLDSALIVLISNRDPGWIASYCGPSELKCILKKEENPILFINPLKDYYLPCD</sequence>
<reference evidence="1 2" key="1">
    <citation type="journal article" date="2017" name="Front. Microbiol.">
        <title>Labilibaculum manganireducens gen. nov., sp. nov. and Labilibaculum filiforme sp. nov., Novel Bacteroidetes Isolated from Subsurface Sediments of the Baltic Sea.</title>
        <authorList>
            <person name="Vandieken V."/>
            <person name="Marshall I.P."/>
            <person name="Niemann H."/>
            <person name="Engelen B."/>
            <person name="Cypionka H."/>
        </authorList>
    </citation>
    <scope>NUCLEOTIDE SEQUENCE [LARGE SCALE GENOMIC DNA]</scope>
    <source>
        <strain evidence="1 2">59.16B</strain>
    </source>
</reference>
<protein>
    <recommendedName>
        <fullName evidence="3">UspA domain-containing protein</fullName>
    </recommendedName>
</protein>
<dbReference type="Proteomes" id="UP000233535">
    <property type="component" value="Unassembled WGS sequence"/>
</dbReference>
<keyword evidence="2" id="KW-1185">Reference proteome</keyword>